<dbReference type="Proteomes" id="UP000789390">
    <property type="component" value="Unassembled WGS sequence"/>
</dbReference>
<evidence type="ECO:0000256" key="1">
    <source>
        <dbReference type="SAM" id="MobiDB-lite"/>
    </source>
</evidence>
<evidence type="ECO:0000256" key="2">
    <source>
        <dbReference type="SAM" id="SignalP"/>
    </source>
</evidence>
<evidence type="ECO:0000313" key="4">
    <source>
        <dbReference type="Proteomes" id="UP000789390"/>
    </source>
</evidence>
<feature type="region of interest" description="Disordered" evidence="1">
    <location>
        <begin position="24"/>
        <end position="46"/>
    </location>
</feature>
<dbReference type="AlphaFoldDB" id="A0A8J2RES3"/>
<keyword evidence="2" id="KW-0732">Signal</keyword>
<gene>
    <name evidence="3" type="ORF">DGAL_LOCUS1583</name>
</gene>
<name>A0A8J2RES3_9CRUS</name>
<comment type="caution">
    <text evidence="3">The sequence shown here is derived from an EMBL/GenBank/DDBJ whole genome shotgun (WGS) entry which is preliminary data.</text>
</comment>
<keyword evidence="4" id="KW-1185">Reference proteome</keyword>
<feature type="chain" id="PRO_5035210213" evidence="2">
    <location>
        <begin position="23"/>
        <end position="117"/>
    </location>
</feature>
<protein>
    <submittedName>
        <fullName evidence="3">Uncharacterized protein</fullName>
    </submittedName>
</protein>
<feature type="signal peptide" evidence="2">
    <location>
        <begin position="1"/>
        <end position="22"/>
    </location>
</feature>
<organism evidence="3 4">
    <name type="scientific">Daphnia galeata</name>
    <dbReference type="NCBI Taxonomy" id="27404"/>
    <lineage>
        <taxon>Eukaryota</taxon>
        <taxon>Metazoa</taxon>
        <taxon>Ecdysozoa</taxon>
        <taxon>Arthropoda</taxon>
        <taxon>Crustacea</taxon>
        <taxon>Branchiopoda</taxon>
        <taxon>Diplostraca</taxon>
        <taxon>Cladocera</taxon>
        <taxon>Anomopoda</taxon>
        <taxon>Daphniidae</taxon>
        <taxon>Daphnia</taxon>
    </lineage>
</organism>
<sequence>MRVFLLVCGIFCMLLALEGCYAQRNNNNGRRSGARQTSTTTRPRNKENYVLTFRSKQDKEKGKKPAKPVCGTVQKDVRGTFDKKNGLGKSGNELVEKFDLTSFSRNQQPKSHLVTNE</sequence>
<evidence type="ECO:0000313" key="3">
    <source>
        <dbReference type="EMBL" id="CAH0099444.1"/>
    </source>
</evidence>
<accession>A0A8J2RES3</accession>
<reference evidence="3" key="1">
    <citation type="submission" date="2021-11" db="EMBL/GenBank/DDBJ databases">
        <authorList>
            <person name="Schell T."/>
        </authorList>
    </citation>
    <scope>NUCLEOTIDE SEQUENCE</scope>
    <source>
        <strain evidence="3">M5</strain>
    </source>
</reference>
<proteinExistence type="predicted"/>
<dbReference type="EMBL" id="CAKKLH010000019">
    <property type="protein sequence ID" value="CAH0099444.1"/>
    <property type="molecule type" value="Genomic_DNA"/>
</dbReference>
<feature type="compositionally biased region" description="Low complexity" evidence="1">
    <location>
        <begin position="24"/>
        <end position="36"/>
    </location>
</feature>